<comment type="PTM">
    <text evidence="3">The conversion to 3-oxoalanine (also known as C-formylglycine, FGly), of a serine or cysteine residue in prokaryotes and of a cysteine residue in eukaryotes, is critical for catalytic activity.</text>
</comment>
<dbReference type="InterPro" id="IPR012083">
    <property type="entry name" value="Arylsulfatase"/>
</dbReference>
<dbReference type="PANTHER" id="PTHR43108:SF8">
    <property type="entry name" value="SD21168P"/>
    <property type="match status" value="1"/>
</dbReference>
<organism evidence="6 7">
    <name type="scientific">Triangularia verruculosa</name>
    <dbReference type="NCBI Taxonomy" id="2587418"/>
    <lineage>
        <taxon>Eukaryota</taxon>
        <taxon>Fungi</taxon>
        <taxon>Dikarya</taxon>
        <taxon>Ascomycota</taxon>
        <taxon>Pezizomycotina</taxon>
        <taxon>Sordariomycetes</taxon>
        <taxon>Sordariomycetidae</taxon>
        <taxon>Sordariales</taxon>
        <taxon>Podosporaceae</taxon>
        <taxon>Triangularia</taxon>
    </lineage>
</organism>
<dbReference type="InterPro" id="IPR000917">
    <property type="entry name" value="Sulfatase_N"/>
</dbReference>
<sequence>MRLTASILATWLQLSAVLAKKPCAGKKPNIVFVLTDDQDLHLQSMDYVPLIKKHLTDKGTSYKRHYCTTSQCCPSRVTLWTGKLAHNTNVTDVLPPWGKLMFLIFVDQGLNENWLPVWLQEAGYDTYYTGKLFNSHSVDNYDKPFPAGWTGSDFLLDPFTYAYMTPWYQRNREPPVAHDGINTQTLISEKALGFLDDAISNRDKPFFIGIAPIAPHSNMYIDENDVRAWGPPIPLDKHAHLFPDAQVPRTPNFNPDVESGGSWVRGLRKQDDDVVEYNDHYYRERLRSLQSVDELVDNVIKRLEAAKLLDNTYIIYTSDNGFHIGQHRMQPGKMCGYEEDINVPLIIRGPGVPEGEVSDVVTAHVDLAPTIMQLAGIPLRDDFDGAAIPLTKPEQKKAVNKRHEHVTVEFWGMAYMEGGVVFRGGETDVVLNNTYKSLRIIDVKKNDYNFYYSIWCNNEHELYDMKTDPYQMTNLLHPTAKPPKTILGRPFEAVVARLDALLFVLKSCKQKTCVEPWRALHPAGNVDNLKHALNQRFDDFYIKQQKKVRFERCEAGLVIDAEGPQFETDGLLYRDGSSWSEWT</sequence>
<accession>A0AAN7ARG0</accession>
<evidence type="ECO:0000313" key="7">
    <source>
        <dbReference type="Proteomes" id="UP001303160"/>
    </source>
</evidence>
<proteinExistence type="inferred from homology"/>
<dbReference type="EMBL" id="MU863947">
    <property type="protein sequence ID" value="KAK4198396.1"/>
    <property type="molecule type" value="Genomic_DNA"/>
</dbReference>
<dbReference type="SUPFAM" id="SSF53649">
    <property type="entry name" value="Alkaline phosphatase-like"/>
    <property type="match status" value="1"/>
</dbReference>
<dbReference type="GO" id="GO:0005539">
    <property type="term" value="F:glycosaminoglycan binding"/>
    <property type="evidence" value="ECO:0007669"/>
    <property type="project" value="TreeGrafter"/>
</dbReference>
<reference evidence="6" key="2">
    <citation type="submission" date="2023-05" db="EMBL/GenBank/DDBJ databases">
        <authorList>
            <consortium name="Lawrence Berkeley National Laboratory"/>
            <person name="Steindorff A."/>
            <person name="Hensen N."/>
            <person name="Bonometti L."/>
            <person name="Westerberg I."/>
            <person name="Brannstrom I.O."/>
            <person name="Guillou S."/>
            <person name="Cros-Aarteil S."/>
            <person name="Calhoun S."/>
            <person name="Haridas S."/>
            <person name="Kuo A."/>
            <person name="Mondo S."/>
            <person name="Pangilinan J."/>
            <person name="Riley R."/>
            <person name="Labutti K."/>
            <person name="Andreopoulos B."/>
            <person name="Lipzen A."/>
            <person name="Chen C."/>
            <person name="Yanf M."/>
            <person name="Daum C."/>
            <person name="Ng V."/>
            <person name="Clum A."/>
            <person name="Ohm R."/>
            <person name="Martin F."/>
            <person name="Silar P."/>
            <person name="Natvig D."/>
            <person name="Lalanne C."/>
            <person name="Gautier V."/>
            <person name="Ament-Velasquez S.L."/>
            <person name="Kruys A."/>
            <person name="Hutchinson M.I."/>
            <person name="Powell A.J."/>
            <person name="Barry K."/>
            <person name="Miller A.N."/>
            <person name="Grigoriev I.V."/>
            <person name="Debuchy R."/>
            <person name="Gladieux P."/>
            <person name="Thoren M.H."/>
            <person name="Johannesson H."/>
        </authorList>
    </citation>
    <scope>NUCLEOTIDE SEQUENCE</scope>
    <source>
        <strain evidence="6">CBS 315.58</strain>
    </source>
</reference>
<evidence type="ECO:0000256" key="4">
    <source>
        <dbReference type="SAM" id="SignalP"/>
    </source>
</evidence>
<reference evidence="6" key="1">
    <citation type="journal article" date="2023" name="Mol. Phylogenet. Evol.">
        <title>Genome-scale phylogeny and comparative genomics of the fungal order Sordariales.</title>
        <authorList>
            <person name="Hensen N."/>
            <person name="Bonometti L."/>
            <person name="Westerberg I."/>
            <person name="Brannstrom I.O."/>
            <person name="Guillou S."/>
            <person name="Cros-Aarteil S."/>
            <person name="Calhoun S."/>
            <person name="Haridas S."/>
            <person name="Kuo A."/>
            <person name="Mondo S."/>
            <person name="Pangilinan J."/>
            <person name="Riley R."/>
            <person name="LaButti K."/>
            <person name="Andreopoulos B."/>
            <person name="Lipzen A."/>
            <person name="Chen C."/>
            <person name="Yan M."/>
            <person name="Daum C."/>
            <person name="Ng V."/>
            <person name="Clum A."/>
            <person name="Steindorff A."/>
            <person name="Ohm R.A."/>
            <person name="Martin F."/>
            <person name="Silar P."/>
            <person name="Natvig D.O."/>
            <person name="Lalanne C."/>
            <person name="Gautier V."/>
            <person name="Ament-Velasquez S.L."/>
            <person name="Kruys A."/>
            <person name="Hutchinson M.I."/>
            <person name="Powell A.J."/>
            <person name="Barry K."/>
            <person name="Miller A.N."/>
            <person name="Grigoriev I.V."/>
            <person name="Debuchy R."/>
            <person name="Gladieux P."/>
            <person name="Hiltunen Thoren M."/>
            <person name="Johannesson H."/>
        </authorList>
    </citation>
    <scope>NUCLEOTIDE SEQUENCE</scope>
    <source>
        <strain evidence="6">CBS 315.58</strain>
    </source>
</reference>
<dbReference type="Proteomes" id="UP001303160">
    <property type="component" value="Unassembled WGS sequence"/>
</dbReference>
<keyword evidence="2" id="KW-0378">Hydrolase</keyword>
<protein>
    <recommendedName>
        <fullName evidence="2">Arylsulfatase</fullName>
        <shortName evidence="2">AS</shortName>
        <ecNumber evidence="2">3.1.6.1</ecNumber>
    </recommendedName>
    <alternativeName>
        <fullName evidence="2">Aryl-sulfate sulphohydrolase</fullName>
    </alternativeName>
</protein>
<dbReference type="AlphaFoldDB" id="A0AAN7ARG0"/>
<evidence type="ECO:0000259" key="5">
    <source>
        <dbReference type="Pfam" id="PF00884"/>
    </source>
</evidence>
<dbReference type="GO" id="GO:0018958">
    <property type="term" value="P:phenol-containing compound metabolic process"/>
    <property type="evidence" value="ECO:0007669"/>
    <property type="project" value="InterPro"/>
</dbReference>
<dbReference type="InterPro" id="IPR017850">
    <property type="entry name" value="Alkaline_phosphatase_core_sf"/>
</dbReference>
<evidence type="ECO:0000256" key="3">
    <source>
        <dbReference type="PIRSR" id="PIRSR000972-50"/>
    </source>
</evidence>
<evidence type="ECO:0000313" key="6">
    <source>
        <dbReference type="EMBL" id="KAK4198396.1"/>
    </source>
</evidence>
<feature type="modified residue" description="3-oxoalanine (Cys)" evidence="3">
    <location>
        <position position="72"/>
    </location>
</feature>
<name>A0AAN7ARG0_9PEZI</name>
<dbReference type="FunFam" id="3.40.720.10:FF:000051">
    <property type="entry name" value="Arylsulfatase"/>
    <property type="match status" value="1"/>
</dbReference>
<gene>
    <name evidence="6" type="ORF">QBC40DRAFT_331519</name>
</gene>
<dbReference type="EC" id="3.1.6.1" evidence="2"/>
<evidence type="ECO:0000256" key="2">
    <source>
        <dbReference type="PIRNR" id="PIRNR000972"/>
    </source>
</evidence>
<dbReference type="PIRSF" id="PIRSF000972">
    <property type="entry name" value="Arylsulf_plant"/>
    <property type="match status" value="1"/>
</dbReference>
<dbReference type="GO" id="GO:0008449">
    <property type="term" value="F:N-acetylglucosamine-6-sulfatase activity"/>
    <property type="evidence" value="ECO:0007669"/>
    <property type="project" value="TreeGrafter"/>
</dbReference>
<comment type="similarity">
    <text evidence="1 2">Belongs to the sulfatase family.</text>
</comment>
<feature type="domain" description="Sulfatase N-terminal" evidence="5">
    <location>
        <begin position="28"/>
        <end position="377"/>
    </location>
</feature>
<feature type="chain" id="PRO_5043011079" description="Arylsulfatase" evidence="4">
    <location>
        <begin position="20"/>
        <end position="583"/>
    </location>
</feature>
<keyword evidence="7" id="KW-1185">Reference proteome</keyword>
<dbReference type="Gene3D" id="3.40.720.10">
    <property type="entry name" value="Alkaline Phosphatase, subunit A"/>
    <property type="match status" value="1"/>
</dbReference>
<evidence type="ECO:0000256" key="1">
    <source>
        <dbReference type="ARBA" id="ARBA00008779"/>
    </source>
</evidence>
<feature type="signal peptide" evidence="4">
    <location>
        <begin position="1"/>
        <end position="19"/>
    </location>
</feature>
<dbReference type="Pfam" id="PF00884">
    <property type="entry name" value="Sulfatase"/>
    <property type="match status" value="1"/>
</dbReference>
<comment type="caution">
    <text evidence="6">The sequence shown here is derived from an EMBL/GenBank/DDBJ whole genome shotgun (WGS) entry which is preliminary data.</text>
</comment>
<dbReference type="CDD" id="cd16147">
    <property type="entry name" value="G6S"/>
    <property type="match status" value="1"/>
</dbReference>
<comment type="catalytic activity">
    <reaction evidence="2">
        <text>an aryl sulfate + H2O = a phenol + sulfate + H(+)</text>
        <dbReference type="Rhea" id="RHEA:17261"/>
        <dbReference type="ChEBI" id="CHEBI:15377"/>
        <dbReference type="ChEBI" id="CHEBI:15378"/>
        <dbReference type="ChEBI" id="CHEBI:16189"/>
        <dbReference type="ChEBI" id="CHEBI:33853"/>
        <dbReference type="ChEBI" id="CHEBI:140317"/>
        <dbReference type="EC" id="3.1.6.1"/>
    </reaction>
</comment>
<dbReference type="PANTHER" id="PTHR43108">
    <property type="entry name" value="N-ACETYLGLUCOSAMINE-6-SULFATASE FAMILY MEMBER"/>
    <property type="match status" value="1"/>
</dbReference>
<keyword evidence="4" id="KW-0732">Signal</keyword>
<dbReference type="GO" id="GO:0004065">
    <property type="term" value="F:arylsulfatase activity"/>
    <property type="evidence" value="ECO:0007669"/>
    <property type="project" value="UniProtKB-UniRule"/>
</dbReference>